<dbReference type="Proteomes" id="UP001314635">
    <property type="component" value="Unassembled WGS sequence"/>
</dbReference>
<name>A0ABS5GCE7_9BRAD</name>
<evidence type="ECO:0000313" key="2">
    <source>
        <dbReference type="Proteomes" id="UP001314635"/>
    </source>
</evidence>
<accession>A0ABS5GCE7</accession>
<dbReference type="EMBL" id="JAFCLK010000025">
    <property type="protein sequence ID" value="MBR1138929.1"/>
    <property type="molecule type" value="Genomic_DNA"/>
</dbReference>
<proteinExistence type="predicted"/>
<organism evidence="1 2">
    <name type="scientific">Bradyrhizobium denitrificans</name>
    <dbReference type="NCBI Taxonomy" id="2734912"/>
    <lineage>
        <taxon>Bacteria</taxon>
        <taxon>Pseudomonadati</taxon>
        <taxon>Pseudomonadota</taxon>
        <taxon>Alphaproteobacteria</taxon>
        <taxon>Hyphomicrobiales</taxon>
        <taxon>Nitrobacteraceae</taxon>
        <taxon>Bradyrhizobium</taxon>
    </lineage>
</organism>
<keyword evidence="2" id="KW-1185">Reference proteome</keyword>
<dbReference type="RefSeq" id="WP_172244027.1">
    <property type="nucleotide sequence ID" value="NZ_JABFDP010000060.1"/>
</dbReference>
<protein>
    <submittedName>
        <fullName evidence="1">Uncharacterized protein</fullName>
    </submittedName>
</protein>
<evidence type="ECO:0000313" key="1">
    <source>
        <dbReference type="EMBL" id="MBR1138929.1"/>
    </source>
</evidence>
<comment type="caution">
    <text evidence="1">The sequence shown here is derived from an EMBL/GenBank/DDBJ whole genome shotgun (WGS) entry which is preliminary data.</text>
</comment>
<reference evidence="2" key="1">
    <citation type="journal article" date="2021" name="ISME J.">
        <title>Evolutionary origin and ecological implication of a unique nif island in free-living Bradyrhizobium lineages.</title>
        <authorList>
            <person name="Tao J."/>
        </authorList>
    </citation>
    <scope>NUCLEOTIDE SEQUENCE [LARGE SCALE GENOMIC DNA]</scope>
    <source>
        <strain evidence="2">SZCCT0094</strain>
    </source>
</reference>
<sequence length="82" mass="8447">MGRKGCGYEFSQLTDGESKAAHLGRLYTDASKSALFVGLTSLLHIAGADSSAALAILGGLIGGETIGKVLKSIPRGIFTKHN</sequence>
<gene>
    <name evidence="1" type="ORF">JQ619_24490</name>
</gene>